<evidence type="ECO:0000256" key="3">
    <source>
        <dbReference type="ARBA" id="ARBA00022475"/>
    </source>
</evidence>
<dbReference type="InterPro" id="IPR050053">
    <property type="entry name" value="ATPase_alpha/beta_chains"/>
</dbReference>
<dbReference type="PANTHER" id="PTHR15184">
    <property type="entry name" value="ATP SYNTHASE"/>
    <property type="match status" value="1"/>
</dbReference>
<name>A0A3A1Y2F8_9GAMM</name>
<dbReference type="CDD" id="cd01133">
    <property type="entry name" value="F1-ATPase_beta_CD"/>
    <property type="match status" value="1"/>
</dbReference>
<dbReference type="GO" id="GO:0046933">
    <property type="term" value="F:proton-transporting ATP synthase activity, rotational mechanism"/>
    <property type="evidence" value="ECO:0007669"/>
    <property type="project" value="UniProtKB-UniRule"/>
</dbReference>
<organism evidence="15 16">
    <name type="scientific">Psittacicella hinzii</name>
    <dbReference type="NCBI Taxonomy" id="2028575"/>
    <lineage>
        <taxon>Bacteria</taxon>
        <taxon>Pseudomonadati</taxon>
        <taxon>Pseudomonadota</taxon>
        <taxon>Gammaproteobacteria</taxon>
        <taxon>Pasteurellales</taxon>
        <taxon>Psittacicellaceae</taxon>
        <taxon>Psittacicella</taxon>
    </lineage>
</organism>
<dbReference type="EMBL" id="NRHC01000090">
    <property type="protein sequence ID" value="RIY31489.1"/>
    <property type="molecule type" value="Genomic_DNA"/>
</dbReference>
<keyword evidence="8 13" id="KW-0406">Ion transport</keyword>
<evidence type="ECO:0000256" key="4">
    <source>
        <dbReference type="ARBA" id="ARBA00022741"/>
    </source>
</evidence>
<dbReference type="InterPro" id="IPR027417">
    <property type="entry name" value="P-loop_NTPase"/>
</dbReference>
<dbReference type="GO" id="GO:0005886">
    <property type="term" value="C:plasma membrane"/>
    <property type="evidence" value="ECO:0007669"/>
    <property type="project" value="UniProtKB-SubCell"/>
</dbReference>
<dbReference type="AlphaFoldDB" id="A0A3A1Y2F8"/>
<evidence type="ECO:0000313" key="16">
    <source>
        <dbReference type="Proteomes" id="UP000265691"/>
    </source>
</evidence>
<dbReference type="InterPro" id="IPR036121">
    <property type="entry name" value="ATPase_F1/V1/A1_a/bsu_N_sf"/>
</dbReference>
<dbReference type="Gene3D" id="1.10.1140.10">
    <property type="entry name" value="Bovine Mitochondrial F1-atpase, Atp Synthase Beta Chain, Chain D, domain 3"/>
    <property type="match status" value="1"/>
</dbReference>
<evidence type="ECO:0000256" key="1">
    <source>
        <dbReference type="ARBA" id="ARBA00004170"/>
    </source>
</evidence>
<dbReference type="Pfam" id="PF22919">
    <property type="entry name" value="ATP-synt_VA_C"/>
    <property type="match status" value="1"/>
</dbReference>
<dbReference type="InterPro" id="IPR003593">
    <property type="entry name" value="AAA+_ATPase"/>
</dbReference>
<evidence type="ECO:0000256" key="6">
    <source>
        <dbReference type="ARBA" id="ARBA00022840"/>
    </source>
</evidence>
<comment type="caution">
    <text evidence="15">The sequence shown here is derived from an EMBL/GenBank/DDBJ whole genome shotgun (WGS) entry which is preliminary data.</text>
</comment>
<comment type="similarity">
    <text evidence="12">Belongs to the ATPase alpha/beta chains family. T3SS ATPase subfamily.</text>
</comment>
<dbReference type="Proteomes" id="UP000265691">
    <property type="component" value="Unassembled WGS sequence"/>
</dbReference>
<dbReference type="NCBIfam" id="TIGR01039">
    <property type="entry name" value="atpD"/>
    <property type="match status" value="1"/>
</dbReference>
<feature type="binding site" evidence="13">
    <location>
        <begin position="150"/>
        <end position="157"/>
    </location>
    <ligand>
        <name>ATP</name>
        <dbReference type="ChEBI" id="CHEBI:30616"/>
    </ligand>
</feature>
<dbReference type="FunFam" id="1.10.1140.10:FF:000001">
    <property type="entry name" value="ATP synthase subunit beta"/>
    <property type="match status" value="1"/>
</dbReference>
<dbReference type="InterPro" id="IPR005722">
    <property type="entry name" value="ATP_synth_F1_bsu"/>
</dbReference>
<evidence type="ECO:0000256" key="9">
    <source>
        <dbReference type="ARBA" id="ARBA00023136"/>
    </source>
</evidence>
<dbReference type="CDD" id="cd18110">
    <property type="entry name" value="ATP-synt_F1_beta_C"/>
    <property type="match status" value="1"/>
</dbReference>
<evidence type="ECO:0000313" key="15">
    <source>
        <dbReference type="EMBL" id="RIY31489.1"/>
    </source>
</evidence>
<keyword evidence="4 13" id="KW-0547">Nucleotide-binding</keyword>
<evidence type="ECO:0000256" key="5">
    <source>
        <dbReference type="ARBA" id="ARBA00022781"/>
    </source>
</evidence>
<dbReference type="PANTHER" id="PTHR15184:SF71">
    <property type="entry name" value="ATP SYNTHASE SUBUNIT BETA, MITOCHONDRIAL"/>
    <property type="match status" value="1"/>
</dbReference>
<reference evidence="15 16" key="1">
    <citation type="submission" date="2017-08" db="EMBL/GenBank/DDBJ databases">
        <title>Reclassification of Bisgaard taxon 37 and 44.</title>
        <authorList>
            <person name="Christensen H."/>
        </authorList>
    </citation>
    <scope>NUCLEOTIDE SEQUENCE [LARGE SCALE GENOMIC DNA]</scope>
    <source>
        <strain evidence="15 16">B96_3</strain>
    </source>
</reference>
<dbReference type="SUPFAM" id="SSF47917">
    <property type="entry name" value="C-terminal domain of alpha and beta subunits of F1 ATP synthase"/>
    <property type="match status" value="1"/>
</dbReference>
<evidence type="ECO:0000256" key="11">
    <source>
        <dbReference type="ARBA" id="ARBA00023310"/>
    </source>
</evidence>
<keyword evidence="10 13" id="KW-0139">CF(1)</keyword>
<evidence type="ECO:0000256" key="12">
    <source>
        <dbReference type="ARBA" id="ARBA00024342"/>
    </source>
</evidence>
<accession>A0A3A1Y2F8</accession>
<keyword evidence="2 13" id="KW-0813">Transport</keyword>
<gene>
    <name evidence="13 15" type="primary">atpD</name>
    <name evidence="15" type="ORF">CKF54_06550</name>
</gene>
<dbReference type="InterPro" id="IPR024034">
    <property type="entry name" value="ATPase_F1/V1_b/a_C"/>
</dbReference>
<dbReference type="InterPro" id="IPR055190">
    <property type="entry name" value="ATP-synt_VA_C"/>
</dbReference>
<comment type="catalytic activity">
    <reaction evidence="13">
        <text>ATP + H2O + 4 H(+)(in) = ADP + phosphate + 5 H(+)(out)</text>
        <dbReference type="Rhea" id="RHEA:57720"/>
        <dbReference type="ChEBI" id="CHEBI:15377"/>
        <dbReference type="ChEBI" id="CHEBI:15378"/>
        <dbReference type="ChEBI" id="CHEBI:30616"/>
        <dbReference type="ChEBI" id="CHEBI:43474"/>
        <dbReference type="ChEBI" id="CHEBI:456216"/>
        <dbReference type="EC" id="7.1.2.2"/>
    </reaction>
</comment>
<dbReference type="FunFam" id="3.40.50.300:FF:000004">
    <property type="entry name" value="ATP synthase subunit beta"/>
    <property type="match status" value="1"/>
</dbReference>
<dbReference type="EC" id="7.1.2.2" evidence="13"/>
<comment type="subcellular location">
    <subcellularLocation>
        <location evidence="13">Cell membrane</location>
        <topology evidence="13">Peripheral membrane protein</topology>
    </subcellularLocation>
    <subcellularLocation>
        <location evidence="1">Membrane</location>
        <topology evidence="1">Peripheral membrane protein</topology>
    </subcellularLocation>
</comment>
<keyword evidence="5 13" id="KW-0375">Hydrogen ion transport</keyword>
<keyword evidence="7 13" id="KW-1278">Translocase</keyword>
<dbReference type="InterPro" id="IPR000194">
    <property type="entry name" value="ATPase_F1/V1/A1_a/bsu_nucl-bd"/>
</dbReference>
<proteinExistence type="inferred from homology"/>
<keyword evidence="16" id="KW-1185">Reference proteome</keyword>
<evidence type="ECO:0000256" key="13">
    <source>
        <dbReference type="HAMAP-Rule" id="MF_01347"/>
    </source>
</evidence>
<dbReference type="HAMAP" id="MF_01347">
    <property type="entry name" value="ATP_synth_beta_bact"/>
    <property type="match status" value="1"/>
</dbReference>
<dbReference type="GO" id="GO:0005524">
    <property type="term" value="F:ATP binding"/>
    <property type="evidence" value="ECO:0007669"/>
    <property type="project" value="UniProtKB-UniRule"/>
</dbReference>
<comment type="function">
    <text evidence="13">Produces ATP from ADP in the presence of a proton gradient across the membrane. The catalytic sites are hosted primarily by the beta subunits.</text>
</comment>
<dbReference type="Gene3D" id="2.40.10.170">
    <property type="match status" value="1"/>
</dbReference>
<dbReference type="SMART" id="SM00382">
    <property type="entry name" value="AAA"/>
    <property type="match status" value="1"/>
</dbReference>
<evidence type="ECO:0000256" key="8">
    <source>
        <dbReference type="ARBA" id="ARBA00023065"/>
    </source>
</evidence>
<dbReference type="Gene3D" id="3.40.50.300">
    <property type="entry name" value="P-loop containing nucleotide triphosphate hydrolases"/>
    <property type="match status" value="1"/>
</dbReference>
<dbReference type="CDD" id="cd18115">
    <property type="entry name" value="ATP-synt_F1_beta_N"/>
    <property type="match status" value="1"/>
</dbReference>
<dbReference type="GO" id="GO:0045259">
    <property type="term" value="C:proton-transporting ATP synthase complex"/>
    <property type="evidence" value="ECO:0007669"/>
    <property type="project" value="UniProtKB-KW"/>
</dbReference>
<keyword evidence="6 13" id="KW-0067">ATP-binding</keyword>
<feature type="domain" description="AAA+ ATPase" evidence="14">
    <location>
        <begin position="142"/>
        <end position="327"/>
    </location>
</feature>
<protein>
    <recommendedName>
        <fullName evidence="13">ATP synthase subunit beta</fullName>
        <ecNumber evidence="13">7.1.2.2</ecNumber>
    </recommendedName>
    <alternativeName>
        <fullName evidence="13">ATP synthase F1 sector subunit beta</fullName>
    </alternativeName>
    <alternativeName>
        <fullName evidence="13">F-ATPase subunit beta</fullName>
    </alternativeName>
</protein>
<dbReference type="Pfam" id="PF02874">
    <property type="entry name" value="ATP-synt_ab_N"/>
    <property type="match status" value="1"/>
</dbReference>
<dbReference type="SUPFAM" id="SSF50615">
    <property type="entry name" value="N-terminal domain of alpha and beta subunits of F1 ATP synthase"/>
    <property type="match status" value="1"/>
</dbReference>
<dbReference type="InterPro" id="IPR004100">
    <property type="entry name" value="ATPase_F1/V1/A1_a/bsu_N"/>
</dbReference>
<evidence type="ECO:0000259" key="14">
    <source>
        <dbReference type="SMART" id="SM00382"/>
    </source>
</evidence>
<dbReference type="OrthoDB" id="9801639at2"/>
<evidence type="ECO:0000256" key="7">
    <source>
        <dbReference type="ARBA" id="ARBA00022967"/>
    </source>
</evidence>
<keyword evidence="9 13" id="KW-0472">Membrane</keyword>
<dbReference type="RefSeq" id="WP_119525561.1">
    <property type="nucleotide sequence ID" value="NZ_NRHC01000090.1"/>
</dbReference>
<sequence length="462" mass="50124">MSLGKIVEIVGAVIDVEFPLDSVPKIYDALEVQGLDHRFVLEVEQQIGGGVVRCIAMGLTEGLRRGLDVVNTGAPISVPVGKGTLGRIMNVLGEPVDEAGPINTDELRSIHQKAPSYEEQSASTDLLETGIKVIDLICPFAKGGKVGLFGGAGVGKTVNMMELIRNIAIEHSGYSVFTGVGERTREGNDFYHEMRESNVLDKVSLVYGQMNEPPGNRLRVALTGLSIAERFRDEGSDVLLFIDNIYRYTLAGTEVSALLGRMPSAVGYQPTLAEEMGVLQERITSTKKGSITSVQAVYVPADDITDPSPATTFAHLDATVVLSRQIASLGIYPAVDPLSSTSRQLDPNVIGAEHYNVATAVQHTLQKYTELKDIIAILGMDELSEEDKQTVARARKIERFLSQPFFVAEVFTGSAGKYVPLKETIRGFKGILEGLYDDIPEQAFYMQGTIDEVVEKAKTLAN</sequence>
<dbReference type="SUPFAM" id="SSF52540">
    <property type="entry name" value="P-loop containing nucleoside triphosphate hydrolases"/>
    <property type="match status" value="1"/>
</dbReference>
<keyword evidence="11 13" id="KW-0066">ATP synthesis</keyword>
<evidence type="ECO:0000256" key="10">
    <source>
        <dbReference type="ARBA" id="ARBA00023196"/>
    </source>
</evidence>
<dbReference type="Pfam" id="PF00006">
    <property type="entry name" value="ATP-synt_ab"/>
    <property type="match status" value="1"/>
</dbReference>
<keyword evidence="3 13" id="KW-1003">Cell membrane</keyword>
<evidence type="ECO:0000256" key="2">
    <source>
        <dbReference type="ARBA" id="ARBA00022448"/>
    </source>
</evidence>